<dbReference type="InterPro" id="IPR016181">
    <property type="entry name" value="Acyl_CoA_acyltransferase"/>
</dbReference>
<accession>A0A6G1IE88</accession>
<dbReference type="AlphaFoldDB" id="A0A6G1IE88"/>
<dbReference type="InterPro" id="IPR055100">
    <property type="entry name" value="GNAT_LYC1-like"/>
</dbReference>
<evidence type="ECO:0000313" key="3">
    <source>
        <dbReference type="EMBL" id="KAF2676445.1"/>
    </source>
</evidence>
<dbReference type="SUPFAM" id="SSF55729">
    <property type="entry name" value="Acyl-CoA N-acyltransferases (Nat)"/>
    <property type="match status" value="1"/>
</dbReference>
<dbReference type="Gene3D" id="3.40.630.30">
    <property type="match status" value="1"/>
</dbReference>
<dbReference type="OrthoDB" id="2020070at2759"/>
<proteinExistence type="predicted"/>
<feature type="domain" description="LYC1 C-terminal" evidence="2">
    <location>
        <begin position="178"/>
        <end position="409"/>
    </location>
</feature>
<keyword evidence="4" id="KW-1185">Reference proteome</keyword>
<dbReference type="Proteomes" id="UP000799291">
    <property type="component" value="Unassembled WGS sequence"/>
</dbReference>
<protein>
    <recommendedName>
        <fullName evidence="2">LYC1 C-terminal domain-containing protein</fullName>
    </recommendedName>
</protein>
<feature type="compositionally biased region" description="Polar residues" evidence="1">
    <location>
        <begin position="1"/>
        <end position="13"/>
    </location>
</feature>
<organism evidence="3 4">
    <name type="scientific">Lentithecium fluviatile CBS 122367</name>
    <dbReference type="NCBI Taxonomy" id="1168545"/>
    <lineage>
        <taxon>Eukaryota</taxon>
        <taxon>Fungi</taxon>
        <taxon>Dikarya</taxon>
        <taxon>Ascomycota</taxon>
        <taxon>Pezizomycotina</taxon>
        <taxon>Dothideomycetes</taxon>
        <taxon>Pleosporomycetidae</taxon>
        <taxon>Pleosporales</taxon>
        <taxon>Massarineae</taxon>
        <taxon>Lentitheciaceae</taxon>
        <taxon>Lentithecium</taxon>
    </lineage>
</organism>
<dbReference type="EMBL" id="MU005635">
    <property type="protein sequence ID" value="KAF2676445.1"/>
    <property type="molecule type" value="Genomic_DNA"/>
</dbReference>
<feature type="region of interest" description="Disordered" evidence="1">
    <location>
        <begin position="1"/>
        <end position="30"/>
    </location>
</feature>
<evidence type="ECO:0000256" key="1">
    <source>
        <dbReference type="SAM" id="MobiDB-lite"/>
    </source>
</evidence>
<dbReference type="PANTHER" id="PTHR34815:SF2">
    <property type="entry name" value="N-ACETYLTRANSFERASE DOMAIN-CONTAINING PROTEIN"/>
    <property type="match status" value="1"/>
</dbReference>
<gene>
    <name evidence="3" type="ORF">K458DRAFT_424768</name>
</gene>
<evidence type="ECO:0000259" key="2">
    <source>
        <dbReference type="Pfam" id="PF22998"/>
    </source>
</evidence>
<dbReference type="PANTHER" id="PTHR34815">
    <property type="entry name" value="LYSINE ACETYLTRANSFERASE"/>
    <property type="match status" value="1"/>
</dbReference>
<dbReference type="Pfam" id="PF22998">
    <property type="entry name" value="GNAT_LYC1-like"/>
    <property type="match status" value="1"/>
</dbReference>
<sequence length="409" mass="45147">MSQPEPSRPSTSPNLPPSASPTLTLAHPTPSETTQIWHLTAPMWSDALPTPIYMEEQAHLATAPLAIDKMTTWILVDASQSPDDRQVLCSCETYRKCALTSDGSGNVEEGIVHGVASVFTPVEHRGKGYAARMLKDLAKVLYTWQRENGRCVGSILYSDIGPTYYAKLGWIPTTSNTHIALKPSSTAWPDSAKPINRRDLADLCTRDEALMRKAMASPSPDNLVRMTIIPDVDHMLWHHAKADFACEYLFNKTPLFKGAIAGEPGDQVWVVWTHRYCSPLDAENLPGNNTLYILRLVIEPDPKASQLPSPADKLPSQDLYNKILSGVKTVLQAAQAEAAEWKLDTIELWDPTPLVKNVLGKSGLEYTVVEREAEHMASLLWYDKDGGGFGNGTSTPAPLWVGCEHYAWM</sequence>
<dbReference type="InterPro" id="IPR053013">
    <property type="entry name" value="LAT"/>
</dbReference>
<evidence type="ECO:0000313" key="4">
    <source>
        <dbReference type="Proteomes" id="UP000799291"/>
    </source>
</evidence>
<name>A0A6G1IE88_9PLEO</name>
<reference evidence="3" key="1">
    <citation type="journal article" date="2020" name="Stud. Mycol.">
        <title>101 Dothideomycetes genomes: a test case for predicting lifestyles and emergence of pathogens.</title>
        <authorList>
            <person name="Haridas S."/>
            <person name="Albert R."/>
            <person name="Binder M."/>
            <person name="Bloem J."/>
            <person name="Labutti K."/>
            <person name="Salamov A."/>
            <person name="Andreopoulos B."/>
            <person name="Baker S."/>
            <person name="Barry K."/>
            <person name="Bills G."/>
            <person name="Bluhm B."/>
            <person name="Cannon C."/>
            <person name="Castanera R."/>
            <person name="Culley D."/>
            <person name="Daum C."/>
            <person name="Ezra D."/>
            <person name="Gonzalez J."/>
            <person name="Henrissat B."/>
            <person name="Kuo A."/>
            <person name="Liang C."/>
            <person name="Lipzen A."/>
            <person name="Lutzoni F."/>
            <person name="Magnuson J."/>
            <person name="Mondo S."/>
            <person name="Nolan M."/>
            <person name="Ohm R."/>
            <person name="Pangilinan J."/>
            <person name="Park H.-J."/>
            <person name="Ramirez L."/>
            <person name="Alfaro M."/>
            <person name="Sun H."/>
            <person name="Tritt A."/>
            <person name="Yoshinaga Y."/>
            <person name="Zwiers L.-H."/>
            <person name="Turgeon B."/>
            <person name="Goodwin S."/>
            <person name="Spatafora J."/>
            <person name="Crous P."/>
            <person name="Grigoriev I."/>
        </authorList>
    </citation>
    <scope>NUCLEOTIDE SEQUENCE</scope>
    <source>
        <strain evidence="3">CBS 122367</strain>
    </source>
</reference>